<dbReference type="PANTHER" id="PTHR12731">
    <property type="entry name" value="TRANSLOCON-ASSOCIATED PROTEIN, DELTA SUBUNIT"/>
    <property type="match status" value="1"/>
</dbReference>
<evidence type="ECO:0000313" key="20">
    <source>
        <dbReference type="WBParaSite" id="BXY_0750700.1"/>
    </source>
</evidence>
<keyword evidence="19" id="KW-1185">Reference proteome</keyword>
<keyword evidence="13" id="KW-1015">Disulfide bond</keyword>
<evidence type="ECO:0000256" key="8">
    <source>
        <dbReference type="ARBA" id="ARBA00022729"/>
    </source>
</evidence>
<keyword evidence="6" id="KW-1017">Isopeptide bond</keyword>
<organism evidence="18 20">
    <name type="scientific">Bursaphelenchus xylophilus</name>
    <name type="common">Pinewood nematode worm</name>
    <name type="synonym">Aphelenchoides xylophilus</name>
    <dbReference type="NCBI Taxonomy" id="6326"/>
    <lineage>
        <taxon>Eukaryota</taxon>
        <taxon>Metazoa</taxon>
        <taxon>Ecdysozoa</taxon>
        <taxon>Nematoda</taxon>
        <taxon>Chromadorea</taxon>
        <taxon>Rhabditida</taxon>
        <taxon>Tylenchina</taxon>
        <taxon>Tylenchomorpha</taxon>
        <taxon>Aphelenchoidea</taxon>
        <taxon>Aphelenchoididae</taxon>
        <taxon>Bursaphelenchus</taxon>
    </lineage>
</organism>
<dbReference type="AlphaFoldDB" id="A0A1I7S3C6"/>
<dbReference type="OrthoDB" id="10055808at2759"/>
<comment type="subunit">
    <text evidence="4">Heterotetramer of TRAP-alpha, TRAP-beta, TRAP-delta and TRAP-gamma.</text>
</comment>
<feature type="signal peptide" evidence="15">
    <location>
        <begin position="1"/>
        <end position="15"/>
    </location>
</feature>
<evidence type="ECO:0000256" key="15">
    <source>
        <dbReference type="SAM" id="SignalP"/>
    </source>
</evidence>
<reference evidence="17" key="2">
    <citation type="submission" date="2020-08" db="EMBL/GenBank/DDBJ databases">
        <authorList>
            <person name="Kikuchi T."/>
        </authorList>
    </citation>
    <scope>NUCLEOTIDE SEQUENCE</scope>
    <source>
        <strain evidence="16">Ka4C1</strain>
    </source>
</reference>
<evidence type="ECO:0000256" key="11">
    <source>
        <dbReference type="ARBA" id="ARBA00022989"/>
    </source>
</evidence>
<name>A0A1I7S3C6_BURXY</name>
<dbReference type="Pfam" id="PF05404">
    <property type="entry name" value="TRAP-delta"/>
    <property type="match status" value="1"/>
</dbReference>
<dbReference type="Proteomes" id="UP000095284">
    <property type="component" value="Unplaced"/>
</dbReference>
<dbReference type="Proteomes" id="UP000659654">
    <property type="component" value="Unassembled WGS sequence"/>
</dbReference>
<comment type="similarity">
    <text evidence="3">Belongs to the TRAP-delta family.</text>
</comment>
<dbReference type="EMBL" id="CAJFDI010000004">
    <property type="protein sequence ID" value="CAD5226769.1"/>
    <property type="molecule type" value="Genomic_DNA"/>
</dbReference>
<keyword evidence="11" id="KW-1133">Transmembrane helix</keyword>
<keyword evidence="7" id="KW-0812">Transmembrane</keyword>
<keyword evidence="8 15" id="KW-0732">Signal</keyword>
<evidence type="ECO:0000256" key="10">
    <source>
        <dbReference type="ARBA" id="ARBA00022843"/>
    </source>
</evidence>
<accession>A0A1I7S3C6</accession>
<evidence type="ECO:0000256" key="2">
    <source>
        <dbReference type="ARBA" id="ARBA00004115"/>
    </source>
</evidence>
<evidence type="ECO:0000256" key="9">
    <source>
        <dbReference type="ARBA" id="ARBA00022824"/>
    </source>
</evidence>
<evidence type="ECO:0000256" key="4">
    <source>
        <dbReference type="ARBA" id="ARBA00011819"/>
    </source>
</evidence>
<dbReference type="PANTHER" id="PTHR12731:SF1">
    <property type="entry name" value="TRANSLOCON-ASSOCIATED PROTEIN SUBUNIT DELTA"/>
    <property type="match status" value="1"/>
</dbReference>
<dbReference type="WBParaSite" id="BXY_0750700.1">
    <property type="protein sequence ID" value="BXY_0750700.1"/>
    <property type="gene ID" value="BXY_0750700"/>
</dbReference>
<dbReference type="InterPro" id="IPR008855">
    <property type="entry name" value="TRAP-delta"/>
</dbReference>
<proteinExistence type="inferred from homology"/>
<protein>
    <recommendedName>
        <fullName evidence="5">Translocon-associated protein subunit delta</fullName>
    </recommendedName>
    <alternativeName>
        <fullName evidence="14">Signal sequence receptor subunit delta</fullName>
    </alternativeName>
</protein>
<comment type="subcellular location">
    <subcellularLocation>
        <location evidence="2">Endoplasmic reticulum membrane</location>
        <topology evidence="2">Single-pass type I membrane protein</topology>
    </subcellularLocation>
</comment>
<keyword evidence="12" id="KW-0472">Membrane</keyword>
<evidence type="ECO:0000313" key="18">
    <source>
        <dbReference type="Proteomes" id="UP000095284"/>
    </source>
</evidence>
<evidence type="ECO:0000256" key="14">
    <source>
        <dbReference type="ARBA" id="ARBA00031791"/>
    </source>
</evidence>
<gene>
    <name evidence="16" type="ORF">BXYJ_LOCUS9314</name>
</gene>
<evidence type="ECO:0000313" key="19">
    <source>
        <dbReference type="Proteomes" id="UP000659654"/>
    </source>
</evidence>
<evidence type="ECO:0000256" key="5">
    <source>
        <dbReference type="ARBA" id="ARBA00014387"/>
    </source>
</evidence>
<evidence type="ECO:0000256" key="3">
    <source>
        <dbReference type="ARBA" id="ARBA00009294"/>
    </source>
</evidence>
<dbReference type="EMBL" id="CAJFCV020000004">
    <property type="protein sequence ID" value="CAG9116214.1"/>
    <property type="molecule type" value="Genomic_DNA"/>
</dbReference>
<evidence type="ECO:0000256" key="1">
    <source>
        <dbReference type="ARBA" id="ARBA00002838"/>
    </source>
</evidence>
<keyword evidence="10" id="KW-0832">Ubl conjugation</keyword>
<dbReference type="SMR" id="A0A1I7S3C6"/>
<comment type="function">
    <text evidence="1">TRAP proteins are part of a complex whose function is to bind calcium to the ER membrane and thereby regulate the retention of ER resident proteins.</text>
</comment>
<evidence type="ECO:0000256" key="6">
    <source>
        <dbReference type="ARBA" id="ARBA00022499"/>
    </source>
</evidence>
<evidence type="ECO:0000313" key="16">
    <source>
        <dbReference type="EMBL" id="CAD5226769.1"/>
    </source>
</evidence>
<dbReference type="GO" id="GO:0005789">
    <property type="term" value="C:endoplasmic reticulum membrane"/>
    <property type="evidence" value="ECO:0007669"/>
    <property type="project" value="UniProtKB-SubCell"/>
</dbReference>
<reference evidence="20" key="1">
    <citation type="submission" date="2016-11" db="UniProtKB">
        <authorList>
            <consortium name="WormBaseParasite"/>
        </authorList>
    </citation>
    <scope>IDENTIFICATION</scope>
</reference>
<sequence length="160" mass="17973">MKFVIFTLLVSSAFAAKCESPKVTESGFSTTDGFFHYHTTYIVEFALQCSNNPKEVPLYAKINGKINQVALSDETGNYQVSWSLPNEESTAQTFKIEIYDQDQYNKYVKAEGEGIEPSFVVDYYHAGVSRNWPISSEAVALLVSFLAVYAAFNYRSELKA</sequence>
<feature type="chain" id="PRO_5040670855" description="Translocon-associated protein subunit delta" evidence="15">
    <location>
        <begin position="16"/>
        <end position="160"/>
    </location>
</feature>
<evidence type="ECO:0000256" key="13">
    <source>
        <dbReference type="ARBA" id="ARBA00023157"/>
    </source>
</evidence>
<keyword evidence="9" id="KW-0256">Endoplasmic reticulum</keyword>
<dbReference type="eggNOG" id="KOG4088">
    <property type="taxonomic scope" value="Eukaryota"/>
</dbReference>
<evidence type="ECO:0000313" key="17">
    <source>
        <dbReference type="EMBL" id="CAG9116214.1"/>
    </source>
</evidence>
<dbReference type="Proteomes" id="UP000582659">
    <property type="component" value="Unassembled WGS sequence"/>
</dbReference>
<evidence type="ECO:0000256" key="12">
    <source>
        <dbReference type="ARBA" id="ARBA00023136"/>
    </source>
</evidence>
<evidence type="ECO:0000256" key="7">
    <source>
        <dbReference type="ARBA" id="ARBA00022692"/>
    </source>
</evidence>